<evidence type="ECO:0000313" key="2">
    <source>
        <dbReference type="Proteomes" id="UP000092460"/>
    </source>
</evidence>
<dbReference type="AlphaFoldDB" id="A0A1B0C7P8"/>
<proteinExistence type="predicted"/>
<evidence type="ECO:0000313" key="1">
    <source>
        <dbReference type="EnsemblMetazoa" id="GPPI051514-PA"/>
    </source>
</evidence>
<reference evidence="2" key="1">
    <citation type="submission" date="2015-01" db="EMBL/GenBank/DDBJ databases">
        <authorList>
            <person name="Aksoy S."/>
            <person name="Warren W."/>
            <person name="Wilson R.K."/>
        </authorList>
    </citation>
    <scope>NUCLEOTIDE SEQUENCE [LARGE SCALE GENOMIC DNA]</scope>
    <source>
        <strain evidence="2">IAEA</strain>
    </source>
</reference>
<accession>A0A1B0C7P8</accession>
<dbReference type="STRING" id="67801.A0A1B0C7P8"/>
<dbReference type="Proteomes" id="UP000092460">
    <property type="component" value="Unassembled WGS sequence"/>
</dbReference>
<dbReference type="VEuPathDB" id="VectorBase:GPPI051514"/>
<organism evidence="1 2">
    <name type="scientific">Glossina palpalis gambiensis</name>
    <dbReference type="NCBI Taxonomy" id="67801"/>
    <lineage>
        <taxon>Eukaryota</taxon>
        <taxon>Metazoa</taxon>
        <taxon>Ecdysozoa</taxon>
        <taxon>Arthropoda</taxon>
        <taxon>Hexapoda</taxon>
        <taxon>Insecta</taxon>
        <taxon>Pterygota</taxon>
        <taxon>Neoptera</taxon>
        <taxon>Endopterygota</taxon>
        <taxon>Diptera</taxon>
        <taxon>Brachycera</taxon>
        <taxon>Muscomorpha</taxon>
        <taxon>Hippoboscoidea</taxon>
        <taxon>Glossinidae</taxon>
        <taxon>Glossina</taxon>
    </lineage>
</organism>
<dbReference type="EnsemblMetazoa" id="GPPI051514-RA">
    <property type="protein sequence ID" value="GPPI051514-PA"/>
    <property type="gene ID" value="GPPI051514"/>
</dbReference>
<reference evidence="1" key="2">
    <citation type="submission" date="2020-05" db="UniProtKB">
        <authorList>
            <consortium name="EnsemblMetazoa"/>
        </authorList>
    </citation>
    <scope>IDENTIFICATION</scope>
    <source>
        <strain evidence="1">IAEA</strain>
    </source>
</reference>
<dbReference type="EMBL" id="JXJN01029704">
    <property type="status" value="NOT_ANNOTATED_CDS"/>
    <property type="molecule type" value="Genomic_DNA"/>
</dbReference>
<sequence>SSEETQYIRTVDSLIASRLSLKVQLQAIHFATAASNSHMINALSNAAAGGAGSSGYGIYGASASGIGGVAGAGAGA</sequence>
<protein>
    <submittedName>
        <fullName evidence="1">Uncharacterized protein</fullName>
    </submittedName>
</protein>
<keyword evidence="2" id="KW-1185">Reference proteome</keyword>
<name>A0A1B0C7P8_9MUSC</name>